<dbReference type="OrthoDB" id="2320933at2759"/>
<dbReference type="InterPro" id="IPR027417">
    <property type="entry name" value="P-loop_NTPase"/>
</dbReference>
<name>A0A0C2FJZ6_9BILA</name>
<organism evidence="1 2">
    <name type="scientific">Ancylostoma duodenale</name>
    <dbReference type="NCBI Taxonomy" id="51022"/>
    <lineage>
        <taxon>Eukaryota</taxon>
        <taxon>Metazoa</taxon>
        <taxon>Ecdysozoa</taxon>
        <taxon>Nematoda</taxon>
        <taxon>Chromadorea</taxon>
        <taxon>Rhabditida</taxon>
        <taxon>Rhabditina</taxon>
        <taxon>Rhabditomorpha</taxon>
        <taxon>Strongyloidea</taxon>
        <taxon>Ancylostomatidae</taxon>
        <taxon>Ancylostomatinae</taxon>
        <taxon>Ancylostoma</taxon>
    </lineage>
</organism>
<gene>
    <name evidence="1" type="ORF">ANCDUO_22855</name>
</gene>
<evidence type="ECO:0000313" key="1">
    <source>
        <dbReference type="EMBL" id="KIH47089.1"/>
    </source>
</evidence>
<dbReference type="AlphaFoldDB" id="A0A0C2FJZ6"/>
<dbReference type="SUPFAM" id="SSF52540">
    <property type="entry name" value="P-loop containing nucleoside triphosphate hydrolases"/>
    <property type="match status" value="1"/>
</dbReference>
<accession>A0A0C2FJZ6</accession>
<dbReference type="Proteomes" id="UP000054047">
    <property type="component" value="Unassembled WGS sequence"/>
</dbReference>
<proteinExistence type="predicted"/>
<keyword evidence="2" id="KW-1185">Reference proteome</keyword>
<evidence type="ECO:0008006" key="3">
    <source>
        <dbReference type="Google" id="ProtNLM"/>
    </source>
</evidence>
<dbReference type="Gene3D" id="3.40.50.300">
    <property type="entry name" value="P-loop containing nucleotide triphosphate hydrolases"/>
    <property type="match status" value="1"/>
</dbReference>
<protein>
    <recommendedName>
        <fullName evidence="3">DEAD/DEAH box helicase domain-containing protein</fullName>
    </recommendedName>
</protein>
<dbReference type="EMBL" id="KN768113">
    <property type="protein sequence ID" value="KIH47089.1"/>
    <property type="molecule type" value="Genomic_DNA"/>
</dbReference>
<sequence>MSGSGHPFPKWTPPEIISAYSEKNINSLFDWQADVLKWAEVNDDNIVYTAPTSAGKSIVAELIGIHFFLSY</sequence>
<evidence type="ECO:0000313" key="2">
    <source>
        <dbReference type="Proteomes" id="UP000054047"/>
    </source>
</evidence>
<reference evidence="1 2" key="1">
    <citation type="submission" date="2013-12" db="EMBL/GenBank/DDBJ databases">
        <title>Draft genome of the parsitic nematode Ancylostoma duodenale.</title>
        <authorList>
            <person name="Mitreva M."/>
        </authorList>
    </citation>
    <scope>NUCLEOTIDE SEQUENCE [LARGE SCALE GENOMIC DNA]</scope>
    <source>
        <strain evidence="1 2">Zhejiang</strain>
    </source>
</reference>